<keyword evidence="2" id="KW-1185">Reference proteome</keyword>
<sequence>PPVSLIVKRSVWDIVAAESYENQKYGLKLASEIWSESHSLAASSAGSISLSDGRYLRDYGHLSKQVSLATERGTGLGMVQDS</sequence>
<dbReference type="RefSeq" id="WP_320332099.1">
    <property type="nucleotide sequence ID" value="NZ_JAVRDO010000018.1"/>
</dbReference>
<evidence type="ECO:0000313" key="1">
    <source>
        <dbReference type="EMBL" id="MDX9688806.1"/>
    </source>
</evidence>
<accession>A0ABU5C194</accession>
<feature type="non-terminal residue" evidence="1">
    <location>
        <position position="1"/>
    </location>
</feature>
<dbReference type="EMBL" id="JAVRDO010000018">
    <property type="protein sequence ID" value="MDX9688806.1"/>
    <property type="molecule type" value="Genomic_DNA"/>
</dbReference>
<proteinExistence type="predicted"/>
<reference evidence="2" key="1">
    <citation type="submission" date="2023-07" db="EMBL/GenBank/DDBJ databases">
        <authorList>
            <person name="de Witt J."/>
        </authorList>
    </citation>
    <scope>NUCLEOTIDE SEQUENCE [LARGE SCALE GENOMIC DNA]</scope>
    <source>
        <strain evidence="2">FZJ</strain>
    </source>
</reference>
<dbReference type="Proteomes" id="UP001281217">
    <property type="component" value="Unassembled WGS sequence"/>
</dbReference>
<evidence type="ECO:0000313" key="2">
    <source>
        <dbReference type="Proteomes" id="UP001281217"/>
    </source>
</evidence>
<name>A0ABU5C194_9GAMM</name>
<organism evidence="1 2">
    <name type="scientific">Halopseudomonas formosensis</name>
    <dbReference type="NCBI Taxonomy" id="1002526"/>
    <lineage>
        <taxon>Bacteria</taxon>
        <taxon>Pseudomonadati</taxon>
        <taxon>Pseudomonadota</taxon>
        <taxon>Gammaproteobacteria</taxon>
        <taxon>Pseudomonadales</taxon>
        <taxon>Pseudomonadaceae</taxon>
        <taxon>Halopseudomonas</taxon>
    </lineage>
</organism>
<gene>
    <name evidence="1" type="ORF">RED13_000368</name>
</gene>
<protein>
    <submittedName>
        <fullName evidence="1">Uncharacterized protein</fullName>
    </submittedName>
</protein>
<comment type="caution">
    <text evidence="1">The sequence shown here is derived from an EMBL/GenBank/DDBJ whole genome shotgun (WGS) entry which is preliminary data.</text>
</comment>